<protein>
    <submittedName>
        <fullName evidence="6">Putative transcriptional regulator</fullName>
    </submittedName>
</protein>
<evidence type="ECO:0000313" key="7">
    <source>
        <dbReference type="Proteomes" id="UP000035540"/>
    </source>
</evidence>
<evidence type="ECO:0000256" key="3">
    <source>
        <dbReference type="ARBA" id="ARBA00023159"/>
    </source>
</evidence>
<feature type="domain" description="HTH merR-type" evidence="5">
    <location>
        <begin position="1"/>
        <end position="72"/>
    </location>
</feature>
<reference evidence="6 7" key="1">
    <citation type="journal article" date="2015" name="Genome Announc.">
        <title>Complete Genome Sequence of the Type Strain Corynebacterium testudinoris DSM 44614, Recovered from Necrotic Lesions in the Mouth of a Tortoise.</title>
        <authorList>
            <person name="Ruckert C."/>
            <person name="Kriete M."/>
            <person name="Jaenicke S."/>
            <person name="Winkler A."/>
            <person name="Tauch A."/>
        </authorList>
    </citation>
    <scope>NUCLEOTIDE SEQUENCE [LARGE SCALE GENOMIC DNA]</scope>
    <source>
        <strain evidence="6 7">DSM 44614</strain>
    </source>
</reference>
<dbReference type="AlphaFoldDB" id="A0A0G3H8L1"/>
<dbReference type="SUPFAM" id="SSF89082">
    <property type="entry name" value="Antibiotic binding domain of TipA-like multidrug resistance regulators"/>
    <property type="match status" value="1"/>
</dbReference>
<keyword evidence="4" id="KW-0804">Transcription</keyword>
<reference evidence="7" key="2">
    <citation type="submission" date="2015-05" db="EMBL/GenBank/DDBJ databases">
        <title>Complete genome sequence of Corynebacterium testudinoris DSM 44614, recovered from necrotic lesions in the mouth of a tortoise.</title>
        <authorList>
            <person name="Ruckert C."/>
            <person name="Albersmeier A."/>
            <person name="Winkler A."/>
            <person name="Tauch A."/>
        </authorList>
    </citation>
    <scope>NUCLEOTIDE SEQUENCE [LARGE SCALE GENOMIC DNA]</scope>
    <source>
        <strain evidence="7">DSM 44614</strain>
    </source>
</reference>
<dbReference type="CDD" id="cd01106">
    <property type="entry name" value="HTH_TipAL-Mta"/>
    <property type="match status" value="1"/>
</dbReference>
<dbReference type="KEGG" id="cted:CTEST_11355"/>
<evidence type="ECO:0000256" key="4">
    <source>
        <dbReference type="ARBA" id="ARBA00023163"/>
    </source>
</evidence>
<dbReference type="SUPFAM" id="SSF46955">
    <property type="entry name" value="Putative DNA-binding domain"/>
    <property type="match status" value="1"/>
</dbReference>
<keyword evidence="7" id="KW-1185">Reference proteome</keyword>
<dbReference type="InterPro" id="IPR000551">
    <property type="entry name" value="MerR-type_HTH_dom"/>
</dbReference>
<dbReference type="PANTHER" id="PTHR30204:SF90">
    <property type="entry name" value="HTH-TYPE TRANSCRIPTIONAL ACTIVATOR MTA"/>
    <property type="match status" value="1"/>
</dbReference>
<dbReference type="OrthoDB" id="9809391at2"/>
<name>A0A0G3H8L1_9CORY</name>
<dbReference type="InterPro" id="IPR047057">
    <property type="entry name" value="MerR_fam"/>
</dbReference>
<dbReference type="EMBL" id="CP011545">
    <property type="protein sequence ID" value="AKK09679.1"/>
    <property type="molecule type" value="Genomic_DNA"/>
</dbReference>
<organism evidence="6 7">
    <name type="scientific">Corynebacterium testudinoris</name>
    <dbReference type="NCBI Taxonomy" id="136857"/>
    <lineage>
        <taxon>Bacteria</taxon>
        <taxon>Bacillati</taxon>
        <taxon>Actinomycetota</taxon>
        <taxon>Actinomycetes</taxon>
        <taxon>Mycobacteriales</taxon>
        <taxon>Corynebacteriaceae</taxon>
        <taxon>Corynebacterium</taxon>
    </lineage>
</organism>
<dbReference type="InterPro" id="IPR036244">
    <property type="entry name" value="TipA-like_antibiotic-bd"/>
</dbReference>
<keyword evidence="1" id="KW-0805">Transcription regulation</keyword>
<dbReference type="Proteomes" id="UP000035540">
    <property type="component" value="Chromosome"/>
</dbReference>
<accession>A0A0G3H8L1</accession>
<keyword evidence="3" id="KW-0010">Activator</keyword>
<dbReference type="STRING" id="136857.CTEST_11355"/>
<evidence type="ECO:0000313" key="6">
    <source>
        <dbReference type="EMBL" id="AKK09679.1"/>
    </source>
</evidence>
<dbReference type="Pfam" id="PF13411">
    <property type="entry name" value="MerR_1"/>
    <property type="match status" value="1"/>
</dbReference>
<dbReference type="PROSITE" id="PS00552">
    <property type="entry name" value="HTH_MERR_1"/>
    <property type="match status" value="1"/>
</dbReference>
<keyword evidence="2" id="KW-0238">DNA-binding</keyword>
<evidence type="ECO:0000259" key="5">
    <source>
        <dbReference type="PROSITE" id="PS50937"/>
    </source>
</evidence>
<dbReference type="RefSeq" id="WP_047253798.1">
    <property type="nucleotide sequence ID" value="NZ_CP011545.1"/>
</dbReference>
<evidence type="ECO:0000256" key="1">
    <source>
        <dbReference type="ARBA" id="ARBA00023015"/>
    </source>
</evidence>
<dbReference type="InterPro" id="IPR012925">
    <property type="entry name" value="TipAS_dom"/>
</dbReference>
<dbReference type="SMART" id="SM00422">
    <property type="entry name" value="HTH_MERR"/>
    <property type="match status" value="1"/>
</dbReference>
<dbReference type="Gene3D" id="1.10.490.50">
    <property type="entry name" value="Antibiotic binding domain of TipA-like multidrug resistance regulators"/>
    <property type="match status" value="1"/>
</dbReference>
<dbReference type="PANTHER" id="PTHR30204">
    <property type="entry name" value="REDOX-CYCLING DRUG-SENSING TRANSCRIPTIONAL ACTIVATOR SOXR"/>
    <property type="match status" value="1"/>
</dbReference>
<evidence type="ECO:0000256" key="2">
    <source>
        <dbReference type="ARBA" id="ARBA00023125"/>
    </source>
</evidence>
<dbReference type="InterPro" id="IPR009061">
    <property type="entry name" value="DNA-bd_dom_put_sf"/>
</dbReference>
<gene>
    <name evidence="6" type="ORF">CTEST_11355</name>
</gene>
<proteinExistence type="predicted"/>
<dbReference type="PATRIC" id="fig|136857.5.peg.2241"/>
<dbReference type="GO" id="GO:0003677">
    <property type="term" value="F:DNA binding"/>
    <property type="evidence" value="ECO:0007669"/>
    <property type="project" value="UniProtKB-KW"/>
</dbReference>
<dbReference type="Pfam" id="PF07739">
    <property type="entry name" value="TipAS"/>
    <property type="match status" value="1"/>
</dbReference>
<dbReference type="GO" id="GO:0003700">
    <property type="term" value="F:DNA-binding transcription factor activity"/>
    <property type="evidence" value="ECO:0007669"/>
    <property type="project" value="InterPro"/>
</dbReference>
<dbReference type="PROSITE" id="PS50937">
    <property type="entry name" value="HTH_MERR_2"/>
    <property type="match status" value="1"/>
</dbReference>
<dbReference type="Gene3D" id="1.10.1660.10">
    <property type="match status" value="1"/>
</dbReference>
<sequence length="251" mass="28497">MTDYHISDAADILNITTRTLRHWDHIGLLVPGWRTSADHRLYTDEDLDRALQILVYREAGLPLKEIAELIDVPGTAAEKLHRQRVVLVEKIGHLHRMVRAVDNLLEGGDTMSMEEKIELFGKEWPGYQQEAEERWGNTPEWEQAQAKQADMTREDWVAVKEEQDAFVAMLADAAARGVAPGTAEATAIVDKHRASIAQWYDMTPAKQVLLARMYTCDERFNETYQGHADYLLALVEAQAEKEGVDLASVEW</sequence>